<dbReference type="Proteomes" id="UP000023152">
    <property type="component" value="Unassembled WGS sequence"/>
</dbReference>
<keyword evidence="2" id="KW-1185">Reference proteome</keyword>
<reference evidence="1 2" key="1">
    <citation type="journal article" date="2013" name="Curr. Biol.">
        <title>The Genome of the Foraminiferan Reticulomyxa filosa.</title>
        <authorList>
            <person name="Glockner G."/>
            <person name="Hulsmann N."/>
            <person name="Schleicher M."/>
            <person name="Noegel A.A."/>
            <person name="Eichinger L."/>
            <person name="Gallinger C."/>
            <person name="Pawlowski J."/>
            <person name="Sierra R."/>
            <person name="Euteneuer U."/>
            <person name="Pillet L."/>
            <person name="Moustafa A."/>
            <person name="Platzer M."/>
            <person name="Groth M."/>
            <person name="Szafranski K."/>
            <person name="Schliwa M."/>
        </authorList>
    </citation>
    <scope>NUCLEOTIDE SEQUENCE [LARGE SCALE GENOMIC DNA]</scope>
</reference>
<organism evidence="1 2">
    <name type="scientific">Reticulomyxa filosa</name>
    <dbReference type="NCBI Taxonomy" id="46433"/>
    <lineage>
        <taxon>Eukaryota</taxon>
        <taxon>Sar</taxon>
        <taxon>Rhizaria</taxon>
        <taxon>Retaria</taxon>
        <taxon>Foraminifera</taxon>
        <taxon>Monothalamids</taxon>
        <taxon>Reticulomyxidae</taxon>
        <taxon>Reticulomyxa</taxon>
    </lineage>
</organism>
<name>X6M1V3_RETFI</name>
<accession>X6M1V3</accession>
<evidence type="ECO:0000313" key="2">
    <source>
        <dbReference type="Proteomes" id="UP000023152"/>
    </source>
</evidence>
<comment type="caution">
    <text evidence="1">The sequence shown here is derived from an EMBL/GenBank/DDBJ whole genome shotgun (WGS) entry which is preliminary data.</text>
</comment>
<proteinExistence type="predicted"/>
<evidence type="ECO:0000313" key="1">
    <source>
        <dbReference type="EMBL" id="ETO08153.1"/>
    </source>
</evidence>
<dbReference type="EMBL" id="ASPP01025314">
    <property type="protein sequence ID" value="ETO08153.1"/>
    <property type="molecule type" value="Genomic_DNA"/>
</dbReference>
<protein>
    <submittedName>
        <fullName evidence="1">Uncharacterized protein</fullName>
    </submittedName>
</protein>
<gene>
    <name evidence="1" type="ORF">RFI_29238</name>
</gene>
<sequence length="87" mass="10473">MFEHITDKHKISFKAYKNQDFKDAALLAVLYLSKQTKCIKEKIKFENKQISSAPIFKKMIKNKKTNKKKKEESLFFFKKKKKKKKKN</sequence>
<dbReference type="AlphaFoldDB" id="X6M1V3"/>